<reference evidence="2" key="2">
    <citation type="submission" date="2023-02" db="EMBL/GenBank/DDBJ databases">
        <authorList>
            <consortium name="DOE Joint Genome Institute"/>
            <person name="Mondo S.J."/>
            <person name="Chang Y."/>
            <person name="Wang Y."/>
            <person name="Ahrendt S."/>
            <person name="Andreopoulos W."/>
            <person name="Barry K."/>
            <person name="Beard J."/>
            <person name="Benny G.L."/>
            <person name="Blankenship S."/>
            <person name="Bonito G."/>
            <person name="Cuomo C."/>
            <person name="Desiro A."/>
            <person name="Gervers K.A."/>
            <person name="Hundley H."/>
            <person name="Kuo A."/>
            <person name="LaButti K."/>
            <person name="Lang B.F."/>
            <person name="Lipzen A."/>
            <person name="O'Donnell K."/>
            <person name="Pangilinan J."/>
            <person name="Reynolds N."/>
            <person name="Sandor L."/>
            <person name="Smith M.W."/>
            <person name="Tsang A."/>
            <person name="Grigoriev I.V."/>
            <person name="Stajich J.E."/>
            <person name="Spatafora J.W."/>
        </authorList>
    </citation>
    <scope>NUCLEOTIDE SEQUENCE</scope>
    <source>
        <strain evidence="2">RSA 2281</strain>
    </source>
</reference>
<feature type="region of interest" description="Disordered" evidence="1">
    <location>
        <begin position="52"/>
        <end position="109"/>
    </location>
</feature>
<sequence>MNWNDMNSSNHAVEFLIHCCRTTRKQYSSKNMHKSGNYIDFGTSDNIIIPPCFLPSKRNPISNGGTARNEKAKTSEKDIHNKDSLDSDDSNVSNPNNDTHQDSSQDTSN</sequence>
<evidence type="ECO:0000313" key="3">
    <source>
        <dbReference type="Proteomes" id="UP001209540"/>
    </source>
</evidence>
<proteinExistence type="predicted"/>
<reference evidence="2" key="1">
    <citation type="journal article" date="2022" name="IScience">
        <title>Evolution of zygomycete secretomes and the origins of terrestrial fungal ecologies.</title>
        <authorList>
            <person name="Chang Y."/>
            <person name="Wang Y."/>
            <person name="Mondo S."/>
            <person name="Ahrendt S."/>
            <person name="Andreopoulos W."/>
            <person name="Barry K."/>
            <person name="Beard J."/>
            <person name="Benny G.L."/>
            <person name="Blankenship S."/>
            <person name="Bonito G."/>
            <person name="Cuomo C."/>
            <person name="Desiro A."/>
            <person name="Gervers K.A."/>
            <person name="Hundley H."/>
            <person name="Kuo A."/>
            <person name="LaButti K."/>
            <person name="Lang B.F."/>
            <person name="Lipzen A."/>
            <person name="O'Donnell K."/>
            <person name="Pangilinan J."/>
            <person name="Reynolds N."/>
            <person name="Sandor L."/>
            <person name="Smith M.E."/>
            <person name="Tsang A."/>
            <person name="Grigoriev I.V."/>
            <person name="Stajich J.E."/>
            <person name="Spatafora J.W."/>
        </authorList>
    </citation>
    <scope>NUCLEOTIDE SEQUENCE</scope>
    <source>
        <strain evidence="2">RSA 2281</strain>
    </source>
</reference>
<dbReference type="Proteomes" id="UP001209540">
    <property type="component" value="Unassembled WGS sequence"/>
</dbReference>
<organism evidence="2 3">
    <name type="scientific">Phascolomyces articulosus</name>
    <dbReference type="NCBI Taxonomy" id="60185"/>
    <lineage>
        <taxon>Eukaryota</taxon>
        <taxon>Fungi</taxon>
        <taxon>Fungi incertae sedis</taxon>
        <taxon>Mucoromycota</taxon>
        <taxon>Mucoromycotina</taxon>
        <taxon>Mucoromycetes</taxon>
        <taxon>Mucorales</taxon>
        <taxon>Lichtheimiaceae</taxon>
        <taxon>Phascolomyces</taxon>
    </lineage>
</organism>
<accession>A0AAD5K6R7</accession>
<name>A0AAD5K6R7_9FUNG</name>
<evidence type="ECO:0000256" key="1">
    <source>
        <dbReference type="SAM" id="MobiDB-lite"/>
    </source>
</evidence>
<gene>
    <name evidence="2" type="ORF">BDA99DRAFT_540702</name>
</gene>
<protein>
    <submittedName>
        <fullName evidence="2">Uncharacterized protein</fullName>
    </submittedName>
</protein>
<dbReference type="EMBL" id="JAIXMP010000026">
    <property type="protein sequence ID" value="KAI9253452.1"/>
    <property type="molecule type" value="Genomic_DNA"/>
</dbReference>
<keyword evidence="3" id="KW-1185">Reference proteome</keyword>
<dbReference type="AlphaFoldDB" id="A0AAD5K6R7"/>
<feature type="compositionally biased region" description="Basic and acidic residues" evidence="1">
    <location>
        <begin position="68"/>
        <end position="85"/>
    </location>
</feature>
<evidence type="ECO:0000313" key="2">
    <source>
        <dbReference type="EMBL" id="KAI9253452.1"/>
    </source>
</evidence>
<comment type="caution">
    <text evidence="2">The sequence shown here is derived from an EMBL/GenBank/DDBJ whole genome shotgun (WGS) entry which is preliminary data.</text>
</comment>